<evidence type="ECO:0000313" key="9">
    <source>
        <dbReference type="EMBL" id="GHA88277.1"/>
    </source>
</evidence>
<dbReference type="InterPro" id="IPR000515">
    <property type="entry name" value="MetI-like"/>
</dbReference>
<proteinExistence type="inferred from homology"/>
<feature type="transmembrane region" description="Helical" evidence="7">
    <location>
        <begin position="33"/>
        <end position="59"/>
    </location>
</feature>
<dbReference type="Proteomes" id="UP000599437">
    <property type="component" value="Unassembled WGS sequence"/>
</dbReference>
<name>A0ABQ3DF54_9ACTN</name>
<dbReference type="Pfam" id="PF00528">
    <property type="entry name" value="BPD_transp_1"/>
    <property type="match status" value="1"/>
</dbReference>
<keyword evidence="10" id="KW-1185">Reference proteome</keyword>
<feature type="domain" description="ABC transmembrane type-1" evidence="8">
    <location>
        <begin position="96"/>
        <end position="288"/>
    </location>
</feature>
<keyword evidence="4 7" id="KW-0812">Transmembrane</keyword>
<dbReference type="PANTHER" id="PTHR43744">
    <property type="entry name" value="ABC TRANSPORTER PERMEASE PROTEIN MG189-RELATED-RELATED"/>
    <property type="match status" value="1"/>
</dbReference>
<feature type="transmembrane region" description="Helical" evidence="7">
    <location>
        <begin position="208"/>
        <end position="231"/>
    </location>
</feature>
<dbReference type="PROSITE" id="PS50928">
    <property type="entry name" value="ABC_TM1"/>
    <property type="match status" value="1"/>
</dbReference>
<evidence type="ECO:0000256" key="5">
    <source>
        <dbReference type="ARBA" id="ARBA00022989"/>
    </source>
</evidence>
<comment type="caution">
    <text evidence="9">The sequence shown here is derived from an EMBL/GenBank/DDBJ whole genome shotgun (WGS) entry which is preliminary data.</text>
</comment>
<feature type="transmembrane region" description="Helical" evidence="7">
    <location>
        <begin position="165"/>
        <end position="187"/>
    </location>
</feature>
<gene>
    <name evidence="9" type="ORF">GCM10010346_08900</name>
</gene>
<dbReference type="PANTHER" id="PTHR43744:SF12">
    <property type="entry name" value="ABC TRANSPORTER PERMEASE PROTEIN MG189-RELATED"/>
    <property type="match status" value="1"/>
</dbReference>
<evidence type="ECO:0000256" key="3">
    <source>
        <dbReference type="ARBA" id="ARBA00022475"/>
    </source>
</evidence>
<evidence type="ECO:0000256" key="1">
    <source>
        <dbReference type="ARBA" id="ARBA00004651"/>
    </source>
</evidence>
<keyword evidence="2 7" id="KW-0813">Transport</keyword>
<evidence type="ECO:0000313" key="10">
    <source>
        <dbReference type="Proteomes" id="UP000599437"/>
    </source>
</evidence>
<accession>A0ABQ3DF54</accession>
<dbReference type="SUPFAM" id="SSF161098">
    <property type="entry name" value="MetI-like"/>
    <property type="match status" value="1"/>
</dbReference>
<keyword evidence="6 7" id="KW-0472">Membrane</keyword>
<evidence type="ECO:0000259" key="8">
    <source>
        <dbReference type="PROSITE" id="PS50928"/>
    </source>
</evidence>
<dbReference type="InterPro" id="IPR035906">
    <property type="entry name" value="MetI-like_sf"/>
</dbReference>
<organism evidence="9 10">
    <name type="scientific">Streptomyces chryseus</name>
    <dbReference type="NCBI Taxonomy" id="68186"/>
    <lineage>
        <taxon>Bacteria</taxon>
        <taxon>Bacillati</taxon>
        <taxon>Actinomycetota</taxon>
        <taxon>Actinomycetes</taxon>
        <taxon>Kitasatosporales</taxon>
        <taxon>Streptomycetaceae</taxon>
        <taxon>Streptomyces</taxon>
    </lineage>
</organism>
<evidence type="ECO:0000256" key="4">
    <source>
        <dbReference type="ARBA" id="ARBA00022692"/>
    </source>
</evidence>
<feature type="transmembrane region" description="Helical" evidence="7">
    <location>
        <begin position="133"/>
        <end position="153"/>
    </location>
</feature>
<dbReference type="CDD" id="cd06261">
    <property type="entry name" value="TM_PBP2"/>
    <property type="match status" value="1"/>
</dbReference>
<feature type="transmembrane region" description="Helical" evidence="7">
    <location>
        <begin position="267"/>
        <end position="288"/>
    </location>
</feature>
<keyword evidence="3" id="KW-1003">Cell membrane</keyword>
<comment type="subcellular location">
    <subcellularLocation>
        <location evidence="1 7">Cell membrane</location>
        <topology evidence="1 7">Multi-pass membrane protein</topology>
    </subcellularLocation>
</comment>
<dbReference type="Gene3D" id="1.10.3720.10">
    <property type="entry name" value="MetI-like"/>
    <property type="match status" value="1"/>
</dbReference>
<protein>
    <submittedName>
        <fullName evidence="9">Sugar ABC transporter permease</fullName>
    </submittedName>
</protein>
<comment type="similarity">
    <text evidence="7">Belongs to the binding-protein-dependent transport system permease family.</text>
</comment>
<reference evidence="10" key="1">
    <citation type="journal article" date="2019" name="Int. J. Syst. Evol. Microbiol.">
        <title>The Global Catalogue of Microorganisms (GCM) 10K type strain sequencing project: providing services to taxonomists for standard genome sequencing and annotation.</title>
        <authorList>
            <consortium name="The Broad Institute Genomics Platform"/>
            <consortium name="The Broad Institute Genome Sequencing Center for Infectious Disease"/>
            <person name="Wu L."/>
            <person name="Ma J."/>
        </authorList>
    </citation>
    <scope>NUCLEOTIDE SEQUENCE [LARGE SCALE GENOMIC DNA]</scope>
    <source>
        <strain evidence="10">JCM 4737</strain>
    </source>
</reference>
<evidence type="ECO:0000256" key="6">
    <source>
        <dbReference type="ARBA" id="ARBA00023136"/>
    </source>
</evidence>
<dbReference type="EMBL" id="BMVO01000001">
    <property type="protein sequence ID" value="GHA88277.1"/>
    <property type="molecule type" value="Genomic_DNA"/>
</dbReference>
<evidence type="ECO:0000256" key="2">
    <source>
        <dbReference type="ARBA" id="ARBA00022448"/>
    </source>
</evidence>
<sequence>MTVMTHLLDQPVKTEASGAAVSPAERTARRGALLHWIAVHALGIAAALFFVLPFVFVVLTSLMNDQQALTRDLTPDTWEWGNYVKVFETPGFLTWWRNTLLYAGLGTVLTVVSSLPVAYALAKFRFRGRKLSLMLVISMMMLPPQVVVIPMYLFWAKQLDLSGTLWPLIIPMAFGDAFSIFLLRQFLLTIPDEYLDAARVDGCGELRTLVRVVLPMARPGIAAVALFQFFYAWNDYFGPQIYASENPAAWTLSYGLESFKGAHHTDWNLTMAATVLVMAPVIVVFFFAQKAFVEGVTLTGVKG</sequence>
<keyword evidence="5 7" id="KW-1133">Transmembrane helix</keyword>
<evidence type="ECO:0000256" key="7">
    <source>
        <dbReference type="RuleBase" id="RU363032"/>
    </source>
</evidence>
<feature type="transmembrane region" description="Helical" evidence="7">
    <location>
        <begin position="100"/>
        <end position="121"/>
    </location>
</feature>